<dbReference type="Pfam" id="PF12704">
    <property type="entry name" value="MacB_PCD"/>
    <property type="match status" value="1"/>
</dbReference>
<evidence type="ECO:0000256" key="4">
    <source>
        <dbReference type="ARBA" id="ARBA00022989"/>
    </source>
</evidence>
<gene>
    <name evidence="9" type="ORF">N7U62_16465</name>
</gene>
<proteinExistence type="predicted"/>
<evidence type="ECO:0000256" key="1">
    <source>
        <dbReference type="ARBA" id="ARBA00004651"/>
    </source>
</evidence>
<evidence type="ECO:0000313" key="9">
    <source>
        <dbReference type="EMBL" id="MCV9388278.1"/>
    </source>
</evidence>
<keyword evidence="4 6" id="KW-1133">Transmembrane helix</keyword>
<keyword evidence="10" id="KW-1185">Reference proteome</keyword>
<evidence type="ECO:0000259" key="7">
    <source>
        <dbReference type="Pfam" id="PF02687"/>
    </source>
</evidence>
<feature type="transmembrane region" description="Helical" evidence="6">
    <location>
        <begin position="694"/>
        <end position="715"/>
    </location>
</feature>
<evidence type="ECO:0000256" key="3">
    <source>
        <dbReference type="ARBA" id="ARBA00022692"/>
    </source>
</evidence>
<evidence type="ECO:0000256" key="6">
    <source>
        <dbReference type="SAM" id="Phobius"/>
    </source>
</evidence>
<dbReference type="Proteomes" id="UP001300692">
    <property type="component" value="Unassembled WGS sequence"/>
</dbReference>
<protein>
    <submittedName>
        <fullName evidence="9">ABC transporter permease</fullName>
    </submittedName>
</protein>
<dbReference type="Pfam" id="PF02687">
    <property type="entry name" value="FtsX"/>
    <property type="match status" value="2"/>
</dbReference>
<evidence type="ECO:0000256" key="5">
    <source>
        <dbReference type="ARBA" id="ARBA00023136"/>
    </source>
</evidence>
<feature type="transmembrane region" description="Helical" evidence="6">
    <location>
        <begin position="742"/>
        <end position="765"/>
    </location>
</feature>
<name>A0ABT3CX54_9BACT</name>
<keyword evidence="5 6" id="KW-0472">Membrane</keyword>
<feature type="transmembrane region" description="Helical" evidence="6">
    <location>
        <begin position="428"/>
        <end position="453"/>
    </location>
</feature>
<organism evidence="9 10">
    <name type="scientific">Reichenbachiella ulvae</name>
    <dbReference type="NCBI Taxonomy" id="2980104"/>
    <lineage>
        <taxon>Bacteria</taxon>
        <taxon>Pseudomonadati</taxon>
        <taxon>Bacteroidota</taxon>
        <taxon>Cytophagia</taxon>
        <taxon>Cytophagales</taxon>
        <taxon>Reichenbachiellaceae</taxon>
        <taxon>Reichenbachiella</taxon>
    </lineage>
</organism>
<evidence type="ECO:0000256" key="2">
    <source>
        <dbReference type="ARBA" id="ARBA00022475"/>
    </source>
</evidence>
<evidence type="ECO:0000313" key="10">
    <source>
        <dbReference type="Proteomes" id="UP001300692"/>
    </source>
</evidence>
<evidence type="ECO:0000259" key="8">
    <source>
        <dbReference type="Pfam" id="PF12704"/>
    </source>
</evidence>
<keyword evidence="3 6" id="KW-0812">Transmembrane</keyword>
<dbReference type="EMBL" id="JAOYOD010000001">
    <property type="protein sequence ID" value="MCV9388278.1"/>
    <property type="molecule type" value="Genomic_DNA"/>
</dbReference>
<feature type="domain" description="MacB-like periplasmic core" evidence="8">
    <location>
        <begin position="20"/>
        <end position="245"/>
    </location>
</feature>
<feature type="transmembrane region" description="Helical" evidence="6">
    <location>
        <begin position="21"/>
        <end position="41"/>
    </location>
</feature>
<reference evidence="9 10" key="1">
    <citation type="submission" date="2022-10" db="EMBL/GenBank/DDBJ databases">
        <title>Comparative genomics and taxonomic characterization of three novel marine species of genus Reichenbachiella exhibiting antioxidant and polysaccharide degradation activities.</title>
        <authorList>
            <person name="Muhammad N."/>
            <person name="Lee Y.-J."/>
            <person name="Ko J."/>
            <person name="Kim S.-G."/>
        </authorList>
    </citation>
    <scope>NUCLEOTIDE SEQUENCE [LARGE SCALE GENOMIC DNA]</scope>
    <source>
        <strain evidence="9 10">ABR2-5</strain>
    </source>
</reference>
<dbReference type="RefSeq" id="WP_264139126.1">
    <property type="nucleotide sequence ID" value="NZ_JAOYOD010000001.1"/>
</dbReference>
<accession>A0ABT3CX54</accession>
<dbReference type="InterPro" id="IPR003838">
    <property type="entry name" value="ABC3_permease_C"/>
</dbReference>
<feature type="transmembrane region" description="Helical" evidence="6">
    <location>
        <begin position="777"/>
        <end position="796"/>
    </location>
</feature>
<dbReference type="InterPro" id="IPR050250">
    <property type="entry name" value="Macrolide_Exporter_MacB"/>
</dbReference>
<feature type="transmembrane region" description="Helical" evidence="6">
    <location>
        <begin position="385"/>
        <end position="407"/>
    </location>
</feature>
<comment type="subcellular location">
    <subcellularLocation>
        <location evidence="1">Cell membrane</location>
        <topology evidence="1">Multi-pass membrane protein</topology>
    </subcellularLocation>
</comment>
<keyword evidence="2" id="KW-1003">Cell membrane</keyword>
<feature type="domain" description="ABC3 transporter permease C-terminal" evidence="7">
    <location>
        <begin position="694"/>
        <end position="802"/>
    </location>
</feature>
<feature type="transmembrane region" description="Helical" evidence="6">
    <location>
        <begin position="344"/>
        <end position="365"/>
    </location>
</feature>
<dbReference type="InterPro" id="IPR025857">
    <property type="entry name" value="MacB_PCD"/>
</dbReference>
<feature type="transmembrane region" description="Helical" evidence="6">
    <location>
        <begin position="289"/>
        <end position="311"/>
    </location>
</feature>
<dbReference type="PANTHER" id="PTHR30572:SF18">
    <property type="entry name" value="ABC-TYPE MACROLIDE FAMILY EXPORT SYSTEM PERMEASE COMPONENT 2"/>
    <property type="match status" value="1"/>
</dbReference>
<comment type="caution">
    <text evidence="9">The sequence shown here is derived from an EMBL/GenBank/DDBJ whole genome shotgun (WGS) entry which is preliminary data.</text>
</comment>
<feature type="domain" description="ABC3 transporter permease C-terminal" evidence="7">
    <location>
        <begin position="295"/>
        <end position="412"/>
    </location>
</feature>
<sequence>MLRNYLLIAIRNLYKHKTFSFINVMGLTAGITCCLLIFIFVKDELSFDKFQSKADRIYRVQYMVQEFNIGQIPPIFNEYFGDYFPEIEQSARLYSRGVSIQVPQQGAAPKRFEEDQVFFADSSVFQIFDFEWIEKPTSEPLSTPLTVVLNRELKEKYFGEEIATGQSIELEGKPFKVIGVAEDFPSNSHLHFDMLVPFYDQVIIEPEGLADLLRRIIKENWVFSHSSTYVLLKEGQSAASVNARFPDFVEEKIPEDMQISQAFKLQPLLSIHMDEEVSGVNDNPGSQTFIKVFITVGILTLLIACINFINLSTARSLQRTKEIGVRKVLGAWKRDLVMQFMGESFVTTAAATVLGFIAAFFMVGVLNRMTGKELGVEVFYQWETWIMIVVLFVVTSFLAGLYPAFFVTRISPVESVKGMVAKNDKSGFAFRNVLMVIQFAISIILISSTLLVFDQLDFIKNKPLGFQKDHMINVPVQSQNMNNIFGGINEQKRQQMKAFEDDIAKIPGVRASTLSANVPGGGVVNRGVVPEGFTPEDKLIAPVLSVDYDFLETYDIELVAGRSFDESFGTDHMEAFIINEQGVKEYNLGSNEEAIGKSMEVEGKKGKIVGVIRDFNFETLNRPITSLVLNINPGQFGFFSISIHNQNIPETLSAIEAKWNEHFPSETFSHTFLNAQLNDAYEAQDRFGRMVGNFSILAILISCLGSYGLIIFVAGQKMKEVGIRKVLGASVTSLVMMLSRRFMVLILIAVLIAVPVAYWFAGVWLEEFSYRVDIAPINYLWASLATMVLVFGTIAFQSIKTAVSNPVKSLRIE</sequence>
<dbReference type="PANTHER" id="PTHR30572">
    <property type="entry name" value="MEMBRANE COMPONENT OF TRANSPORTER-RELATED"/>
    <property type="match status" value="1"/>
</dbReference>